<evidence type="ECO:0000313" key="2">
    <source>
        <dbReference type="Proteomes" id="UP000001058"/>
    </source>
</evidence>
<dbReference type="AlphaFoldDB" id="D8TY28"/>
<dbReference type="InterPro" id="IPR052980">
    <property type="entry name" value="Crinkler_effector"/>
</dbReference>
<dbReference type="InParanoid" id="D8TY28"/>
<name>D8TY28_VOLCA</name>
<protein>
    <submittedName>
        <fullName evidence="1">Uncharacterized protein</fullName>
    </submittedName>
</protein>
<dbReference type="Proteomes" id="UP000001058">
    <property type="component" value="Unassembled WGS sequence"/>
</dbReference>
<dbReference type="PANTHER" id="PTHR33129">
    <property type="entry name" value="PROTEIN KINASE DOMAIN-CONTAINING PROTEIN-RELATED"/>
    <property type="match status" value="1"/>
</dbReference>
<keyword evidence="2" id="KW-1185">Reference proteome</keyword>
<organism evidence="2">
    <name type="scientific">Volvox carteri f. nagariensis</name>
    <dbReference type="NCBI Taxonomy" id="3068"/>
    <lineage>
        <taxon>Eukaryota</taxon>
        <taxon>Viridiplantae</taxon>
        <taxon>Chlorophyta</taxon>
        <taxon>core chlorophytes</taxon>
        <taxon>Chlorophyceae</taxon>
        <taxon>CS clade</taxon>
        <taxon>Chlamydomonadales</taxon>
        <taxon>Volvocaceae</taxon>
        <taxon>Volvox</taxon>
    </lineage>
</organism>
<accession>D8TY28</accession>
<reference evidence="1 2" key="1">
    <citation type="journal article" date="2010" name="Science">
        <title>Genomic analysis of organismal complexity in the multicellular green alga Volvox carteri.</title>
        <authorList>
            <person name="Prochnik S.E."/>
            <person name="Umen J."/>
            <person name="Nedelcu A.M."/>
            <person name="Hallmann A."/>
            <person name="Miller S.M."/>
            <person name="Nishii I."/>
            <person name="Ferris P."/>
            <person name="Kuo A."/>
            <person name="Mitros T."/>
            <person name="Fritz-Laylin L.K."/>
            <person name="Hellsten U."/>
            <person name="Chapman J."/>
            <person name="Simakov O."/>
            <person name="Rensing S.A."/>
            <person name="Terry A."/>
            <person name="Pangilinan J."/>
            <person name="Kapitonov V."/>
            <person name="Jurka J."/>
            <person name="Salamov A."/>
            <person name="Shapiro H."/>
            <person name="Schmutz J."/>
            <person name="Grimwood J."/>
            <person name="Lindquist E."/>
            <person name="Lucas S."/>
            <person name="Grigoriev I.V."/>
            <person name="Schmitt R."/>
            <person name="Kirk D."/>
            <person name="Rokhsar D.S."/>
        </authorList>
    </citation>
    <scope>NUCLEOTIDE SEQUENCE [LARGE SCALE GENOMIC DNA]</scope>
    <source>
        <strain evidence="2">f. Nagariensis / Eve</strain>
    </source>
</reference>
<sequence>MGPEASHHLVHIVADDKFEKKLRFATKWAAGEFVKQALISEEQKLVSLLKLCDGGLKDLLYETIMHAKLAMGGKFNVVPLHPKTLERGNEEKLVIQACKKVRCFKDDISGMNRARSVYLKSISSTFPVIDAVRVPELYLFQMSISATKEINADDLENMFERLGIPASGQEGPNPSLYFVVHPDFYNTFKVQAAMKKWKSGQSDKVGKAAWPPNPKQVRVAIGAINMGPEASHRLVHIVADNELQKQHLKFASKWVAGEFVKRALISEEQKLVSVLQSCDGGLKGLLYEAVMHAKLARGGTFDVVKLHSKDFEEGQGGGAGY</sequence>
<dbReference type="RefSeq" id="XP_002951302.1">
    <property type="nucleotide sequence ID" value="XM_002951256.1"/>
</dbReference>
<gene>
    <name evidence="1" type="ORF">VOLCADRAFT_91833</name>
</gene>
<dbReference type="PANTHER" id="PTHR33129:SF1">
    <property type="entry name" value="ATP-BINDING PROTEIN"/>
    <property type="match status" value="1"/>
</dbReference>
<proteinExistence type="predicted"/>
<dbReference type="EMBL" id="GL378344">
    <property type="protein sequence ID" value="EFJ47478.1"/>
    <property type="molecule type" value="Genomic_DNA"/>
</dbReference>
<dbReference type="GeneID" id="9615462"/>
<evidence type="ECO:0000313" key="1">
    <source>
        <dbReference type="EMBL" id="EFJ47478.1"/>
    </source>
</evidence>
<dbReference type="KEGG" id="vcn:VOLCADRAFT_91833"/>